<reference evidence="1" key="1">
    <citation type="journal article" date="2014" name="Front. Microbiol.">
        <title>High frequency of phylogenetically diverse reductive dehalogenase-homologous genes in deep subseafloor sedimentary metagenomes.</title>
        <authorList>
            <person name="Kawai M."/>
            <person name="Futagami T."/>
            <person name="Toyoda A."/>
            <person name="Takaki Y."/>
            <person name="Nishi S."/>
            <person name="Hori S."/>
            <person name="Arai W."/>
            <person name="Tsubouchi T."/>
            <person name="Morono Y."/>
            <person name="Uchiyama I."/>
            <person name="Ito T."/>
            <person name="Fujiyama A."/>
            <person name="Inagaki F."/>
            <person name="Takami H."/>
        </authorList>
    </citation>
    <scope>NUCLEOTIDE SEQUENCE</scope>
    <source>
        <strain evidence="1">Expedition CK06-06</strain>
    </source>
</reference>
<gene>
    <name evidence="1" type="ORF">S01H4_12152</name>
</gene>
<proteinExistence type="predicted"/>
<dbReference type="AlphaFoldDB" id="X1AM29"/>
<evidence type="ECO:0000313" key="1">
    <source>
        <dbReference type="EMBL" id="GAG60946.1"/>
    </source>
</evidence>
<feature type="non-terminal residue" evidence="1">
    <location>
        <position position="1"/>
    </location>
</feature>
<protein>
    <submittedName>
        <fullName evidence="1">Uncharacterized protein</fullName>
    </submittedName>
</protein>
<sequence>GAILTDSFATSNWYQYYLAVMWYKERFFAICKDKGLAILG</sequence>
<name>X1AM29_9ZZZZ</name>
<accession>X1AM29</accession>
<dbReference type="EMBL" id="BART01005100">
    <property type="protein sequence ID" value="GAG60946.1"/>
    <property type="molecule type" value="Genomic_DNA"/>
</dbReference>
<comment type="caution">
    <text evidence="1">The sequence shown here is derived from an EMBL/GenBank/DDBJ whole genome shotgun (WGS) entry which is preliminary data.</text>
</comment>
<organism evidence="1">
    <name type="scientific">marine sediment metagenome</name>
    <dbReference type="NCBI Taxonomy" id="412755"/>
    <lineage>
        <taxon>unclassified sequences</taxon>
        <taxon>metagenomes</taxon>
        <taxon>ecological metagenomes</taxon>
    </lineage>
</organism>